<evidence type="ECO:0000313" key="1">
    <source>
        <dbReference type="EMBL" id="BBY26946.1"/>
    </source>
</evidence>
<evidence type="ECO:0000313" key="2">
    <source>
        <dbReference type="Proteomes" id="UP000467193"/>
    </source>
</evidence>
<dbReference type="AlphaFoldDB" id="A0A7I7QM39"/>
<reference evidence="1 2" key="1">
    <citation type="journal article" date="2019" name="Emerg. Microbes Infect.">
        <title>Comprehensive subspecies identification of 175 nontuberculous mycobacteria species based on 7547 genomic profiles.</title>
        <authorList>
            <person name="Matsumoto Y."/>
            <person name="Kinjo T."/>
            <person name="Motooka D."/>
            <person name="Nabeya D."/>
            <person name="Jung N."/>
            <person name="Uechi K."/>
            <person name="Horii T."/>
            <person name="Iida T."/>
            <person name="Fujita J."/>
            <person name="Nakamura S."/>
        </authorList>
    </citation>
    <scope>NUCLEOTIDE SEQUENCE [LARGE SCALE GENOMIC DNA]</scope>
    <source>
        <strain evidence="1 2">JCM 17899</strain>
    </source>
</reference>
<dbReference type="Proteomes" id="UP000467193">
    <property type="component" value="Chromosome"/>
</dbReference>
<proteinExistence type="predicted"/>
<gene>
    <name evidence="1" type="ORF">MSEDJ_10420</name>
</gene>
<name>A0A7I7QM39_9MYCO</name>
<accession>A0A7I7QM39</accession>
<sequence>MAGMSSDLAEALGAEPPTAVAALPPEVVARLAAQIEDARRRQAEAMESGVKAALKGVPLPLRGVVRKALLG</sequence>
<dbReference type="EMBL" id="AP022588">
    <property type="protein sequence ID" value="BBY26946.1"/>
    <property type="molecule type" value="Genomic_DNA"/>
</dbReference>
<organism evidence="1 2">
    <name type="scientific">Mycolicibacterium sediminis</name>
    <dbReference type="NCBI Taxonomy" id="1286180"/>
    <lineage>
        <taxon>Bacteria</taxon>
        <taxon>Bacillati</taxon>
        <taxon>Actinomycetota</taxon>
        <taxon>Actinomycetes</taxon>
        <taxon>Mycobacteriales</taxon>
        <taxon>Mycobacteriaceae</taxon>
        <taxon>Mycolicibacterium</taxon>
    </lineage>
</organism>
<protein>
    <submittedName>
        <fullName evidence="1">Uncharacterized protein</fullName>
    </submittedName>
</protein>
<dbReference type="KEGG" id="msei:MSEDJ_10420"/>
<keyword evidence="2" id="KW-1185">Reference proteome</keyword>